<evidence type="ECO:0000256" key="1">
    <source>
        <dbReference type="SAM" id="Phobius"/>
    </source>
</evidence>
<dbReference type="Proteomes" id="UP000553766">
    <property type="component" value="Unassembled WGS sequence"/>
</dbReference>
<keyword evidence="1" id="KW-1133">Transmembrane helix</keyword>
<dbReference type="EMBL" id="JACIJS010000001">
    <property type="protein sequence ID" value="MBB5514403.1"/>
    <property type="molecule type" value="Genomic_DNA"/>
</dbReference>
<feature type="transmembrane region" description="Helical" evidence="1">
    <location>
        <begin position="154"/>
        <end position="183"/>
    </location>
</feature>
<keyword evidence="1" id="KW-0812">Transmembrane</keyword>
<accession>A0A840WJP6</accession>
<reference evidence="2 3" key="1">
    <citation type="submission" date="2020-08" db="EMBL/GenBank/DDBJ databases">
        <title>Genomic Encyclopedia of Type Strains, Phase IV (KMG-IV): sequencing the most valuable type-strain genomes for metagenomic binning, comparative biology and taxonomic classification.</title>
        <authorList>
            <person name="Goeker M."/>
        </authorList>
    </citation>
    <scope>NUCLEOTIDE SEQUENCE [LARGE SCALE GENOMIC DNA]</scope>
    <source>
        <strain evidence="2 3">DSM 103377</strain>
    </source>
</reference>
<evidence type="ECO:0000313" key="2">
    <source>
        <dbReference type="EMBL" id="MBB5514403.1"/>
    </source>
</evidence>
<dbReference type="RefSeq" id="WP_184007931.1">
    <property type="nucleotide sequence ID" value="NZ_JACIJS010000001.1"/>
</dbReference>
<feature type="transmembrane region" description="Helical" evidence="1">
    <location>
        <begin position="73"/>
        <end position="93"/>
    </location>
</feature>
<feature type="transmembrane region" description="Helical" evidence="1">
    <location>
        <begin position="195"/>
        <end position="215"/>
    </location>
</feature>
<dbReference type="AlphaFoldDB" id="A0A840WJP6"/>
<keyword evidence="3" id="KW-1185">Reference proteome</keyword>
<sequence>MERMQRYQRNRTHWEAALSFLDLLYVSIVREFRTENGGAIMSFFSAIAQPLLIFLLFYLIYEVVGRAVIVRGDFLLFMMTGIMMYLMHIKAVTKLRNTSHSMKGMIFYAKASTILSIMSGALYQLYLNILAIIVIMGTSYLIRGHLEVYNPSGLLLPFFIAWASGLAAGMMFMALTPVVPWLMPRLWQFYRRLQMFSSGKMLLGNMVPAGMLPFFQWNPLFHCIDQARGEAFINYLPRNSNMTYPIYFTIALFVLGLLIEFAVRANQDRGIE</sequence>
<organism evidence="2 3">
    <name type="scientific">Rubricella aquisinus</name>
    <dbReference type="NCBI Taxonomy" id="2028108"/>
    <lineage>
        <taxon>Bacteria</taxon>
        <taxon>Pseudomonadati</taxon>
        <taxon>Pseudomonadota</taxon>
        <taxon>Alphaproteobacteria</taxon>
        <taxon>Rhodobacterales</taxon>
        <taxon>Paracoccaceae</taxon>
        <taxon>Rubricella</taxon>
    </lineage>
</organism>
<name>A0A840WJP6_9RHOB</name>
<protein>
    <submittedName>
        <fullName evidence="2">ABC-type polysaccharide/polyol phosphate export permease</fullName>
    </submittedName>
</protein>
<feature type="transmembrane region" description="Helical" evidence="1">
    <location>
        <begin position="244"/>
        <end position="263"/>
    </location>
</feature>
<feature type="transmembrane region" description="Helical" evidence="1">
    <location>
        <begin position="40"/>
        <end position="61"/>
    </location>
</feature>
<keyword evidence="1" id="KW-0472">Membrane</keyword>
<gene>
    <name evidence="2" type="ORF">FHS89_000401</name>
</gene>
<evidence type="ECO:0000313" key="3">
    <source>
        <dbReference type="Proteomes" id="UP000553766"/>
    </source>
</evidence>
<comment type="caution">
    <text evidence="2">The sequence shown here is derived from an EMBL/GenBank/DDBJ whole genome shotgun (WGS) entry which is preliminary data.</text>
</comment>
<proteinExistence type="predicted"/>
<feature type="transmembrane region" description="Helical" evidence="1">
    <location>
        <begin position="114"/>
        <end position="142"/>
    </location>
</feature>